<name>A0A9W6H8P0_9MICO</name>
<dbReference type="AlphaFoldDB" id="A0A9W6H8P0"/>
<dbReference type="EMBL" id="BSEN01000004">
    <property type="protein sequence ID" value="GLJ75596.1"/>
    <property type="molecule type" value="Genomic_DNA"/>
</dbReference>
<accession>A0A9W6H8P0</accession>
<evidence type="ECO:0000313" key="4">
    <source>
        <dbReference type="Proteomes" id="UP001142372"/>
    </source>
</evidence>
<reference evidence="3" key="2">
    <citation type="submission" date="2023-01" db="EMBL/GenBank/DDBJ databases">
        <authorList>
            <person name="Sun Q."/>
            <person name="Evtushenko L."/>
        </authorList>
    </citation>
    <scope>NUCLEOTIDE SEQUENCE</scope>
    <source>
        <strain evidence="3">VKM Ac-1401</strain>
    </source>
</reference>
<comment type="caution">
    <text evidence="3">The sequence shown here is derived from an EMBL/GenBank/DDBJ whole genome shotgun (WGS) entry which is preliminary data.</text>
</comment>
<dbReference type="InterPro" id="IPR025403">
    <property type="entry name" value="TgpA-like_C"/>
</dbReference>
<sequence length="223" mass="23772">MSGVLLLLVRADVPVDPSSPEAKSWIDGELAKPEYQAAKPTWFDIASKAVQDWLGSLFQGSGGAFGPVLLTVVIVLIVALIVTAFVIFGVPRLNRRGAEGRRSVFGDDDLRSAAELRASAAAAARAADWVLAIEELFRAVAQGLDERTIVTVTPGTTATEFALRAAAAVPAERERLVTAARSFDDVRYLGRAGTEGQYQQLVALDDALQRIRPAFTPVEPVGA</sequence>
<dbReference type="Proteomes" id="UP001142372">
    <property type="component" value="Unassembled WGS sequence"/>
</dbReference>
<keyword evidence="1" id="KW-1133">Transmembrane helix</keyword>
<feature type="transmembrane region" description="Helical" evidence="1">
    <location>
        <begin position="64"/>
        <end position="88"/>
    </location>
</feature>
<keyword evidence="1" id="KW-0472">Membrane</keyword>
<reference evidence="3" key="1">
    <citation type="journal article" date="2014" name="Int. J. Syst. Evol. Microbiol.">
        <title>Complete genome sequence of Corynebacterium casei LMG S-19264T (=DSM 44701T), isolated from a smear-ripened cheese.</title>
        <authorList>
            <consortium name="US DOE Joint Genome Institute (JGI-PGF)"/>
            <person name="Walter F."/>
            <person name="Albersmeier A."/>
            <person name="Kalinowski J."/>
            <person name="Ruckert C."/>
        </authorList>
    </citation>
    <scope>NUCLEOTIDE SEQUENCE</scope>
    <source>
        <strain evidence="3">VKM Ac-1401</strain>
    </source>
</reference>
<organism evidence="3 4">
    <name type="scientific">Leifsonia poae</name>
    <dbReference type="NCBI Taxonomy" id="110933"/>
    <lineage>
        <taxon>Bacteria</taxon>
        <taxon>Bacillati</taxon>
        <taxon>Actinomycetota</taxon>
        <taxon>Actinomycetes</taxon>
        <taxon>Micrococcales</taxon>
        <taxon>Microbacteriaceae</taxon>
        <taxon>Leifsonia</taxon>
    </lineage>
</organism>
<proteinExistence type="predicted"/>
<feature type="domain" description="Protein-glutamine gamma-glutamyltransferase-like C-terminal" evidence="2">
    <location>
        <begin position="136"/>
        <end position="205"/>
    </location>
</feature>
<gene>
    <name evidence="3" type="ORF">GCM10017584_11700</name>
</gene>
<keyword evidence="1" id="KW-0812">Transmembrane</keyword>
<evidence type="ECO:0000256" key="1">
    <source>
        <dbReference type="SAM" id="Phobius"/>
    </source>
</evidence>
<evidence type="ECO:0000259" key="2">
    <source>
        <dbReference type="Pfam" id="PF13559"/>
    </source>
</evidence>
<dbReference type="RefSeq" id="WP_271176281.1">
    <property type="nucleotide sequence ID" value="NZ_BAAAJO010000004.1"/>
</dbReference>
<evidence type="ECO:0000313" key="3">
    <source>
        <dbReference type="EMBL" id="GLJ75596.1"/>
    </source>
</evidence>
<keyword evidence="4" id="KW-1185">Reference proteome</keyword>
<dbReference type="Pfam" id="PF13559">
    <property type="entry name" value="DUF4129"/>
    <property type="match status" value="1"/>
</dbReference>
<protein>
    <recommendedName>
        <fullName evidence="2">Protein-glutamine gamma-glutamyltransferase-like C-terminal domain-containing protein</fullName>
    </recommendedName>
</protein>